<feature type="compositionally biased region" description="Basic residues" evidence="1">
    <location>
        <begin position="121"/>
        <end position="166"/>
    </location>
</feature>
<protein>
    <submittedName>
        <fullName evidence="3">G_PROTEIN_RECEP_F1_2 domain-containing protein</fullName>
    </submittedName>
</protein>
<feature type="compositionally biased region" description="Basic and acidic residues" evidence="1">
    <location>
        <begin position="167"/>
        <end position="176"/>
    </location>
</feature>
<evidence type="ECO:0000313" key="2">
    <source>
        <dbReference type="Proteomes" id="UP000095287"/>
    </source>
</evidence>
<name>A0A1I7ZHU4_9BILA</name>
<accession>A0A1I7ZHU4</accession>
<sequence>MRVCDDAERRRERVDRFGIVHRRELFIDDDLSTLASDSEYAGSLCPGFWDNRSENDSSDDPTSVRDDNTKDAAQNDAQATNTTVPRNSIAIPRMVAQEGKEKQLNKDGSSSSSEGEDKKADKRNRGKRHKKDRKRREKKEKRLYKKADKRNREKRRKKDRKRREKKEKRPCGKESSARSCRKRAKTPTRGGGRGSGSGSPDNDPSARGKNIQKRRSANRRSGSGSSRDRKKKAISTVRPRPSVSRVEAAAGRRNESAREMNCREAGH</sequence>
<keyword evidence="2" id="KW-1185">Reference proteome</keyword>
<proteinExistence type="predicted"/>
<evidence type="ECO:0000256" key="1">
    <source>
        <dbReference type="SAM" id="MobiDB-lite"/>
    </source>
</evidence>
<dbReference type="Proteomes" id="UP000095287">
    <property type="component" value="Unplaced"/>
</dbReference>
<evidence type="ECO:0000313" key="3">
    <source>
        <dbReference type="WBParaSite" id="L893_g26689.t1"/>
    </source>
</evidence>
<dbReference type="AlphaFoldDB" id="A0A1I7ZHU4"/>
<dbReference type="WBParaSite" id="L893_g26689.t1">
    <property type="protein sequence ID" value="L893_g26689.t1"/>
    <property type="gene ID" value="L893_g26689"/>
</dbReference>
<organism evidence="2 3">
    <name type="scientific">Steinernema glaseri</name>
    <dbReference type="NCBI Taxonomy" id="37863"/>
    <lineage>
        <taxon>Eukaryota</taxon>
        <taxon>Metazoa</taxon>
        <taxon>Ecdysozoa</taxon>
        <taxon>Nematoda</taxon>
        <taxon>Chromadorea</taxon>
        <taxon>Rhabditida</taxon>
        <taxon>Tylenchina</taxon>
        <taxon>Panagrolaimomorpha</taxon>
        <taxon>Strongyloidoidea</taxon>
        <taxon>Steinernematidae</taxon>
        <taxon>Steinernema</taxon>
    </lineage>
</organism>
<feature type="compositionally biased region" description="Low complexity" evidence="1">
    <location>
        <begin position="71"/>
        <end position="83"/>
    </location>
</feature>
<feature type="compositionally biased region" description="Basic and acidic residues" evidence="1">
    <location>
        <begin position="250"/>
        <end position="267"/>
    </location>
</feature>
<feature type="region of interest" description="Disordered" evidence="1">
    <location>
        <begin position="44"/>
        <end position="267"/>
    </location>
</feature>
<reference evidence="3" key="1">
    <citation type="submission" date="2016-11" db="UniProtKB">
        <authorList>
            <consortium name="WormBaseParasite"/>
        </authorList>
    </citation>
    <scope>IDENTIFICATION</scope>
</reference>